<keyword evidence="3 5" id="KW-0732">Signal</keyword>
<dbReference type="InterPro" id="IPR008966">
    <property type="entry name" value="Adhesion_dom_sf"/>
</dbReference>
<dbReference type="PANTHER" id="PTHR33420">
    <property type="entry name" value="FIMBRIAL SUBUNIT ELFA-RELATED"/>
    <property type="match status" value="1"/>
</dbReference>
<gene>
    <name evidence="8" type="ORF">F1720_01105</name>
</gene>
<reference evidence="8 9" key="1">
    <citation type="submission" date="2019-09" db="EMBL/GenBank/DDBJ databases">
        <title>Draft genome sequence of Pseudomonas brenneri CCUG 51514(T).</title>
        <authorList>
            <person name="Tunovic T."/>
            <person name="Pineiro-Iglesias B."/>
            <person name="Unosson C."/>
            <person name="Inganas E."/>
            <person name="Ohlen M."/>
            <person name="Cardew S."/>
            <person name="Jensie-Markopoulos S."/>
            <person name="Salva-Serra F."/>
            <person name="Jaen-Luchoro D."/>
            <person name="Svensson-Stadler L."/>
            <person name="Chun J."/>
            <person name="Moore E."/>
        </authorList>
    </citation>
    <scope>NUCLEOTIDE SEQUENCE [LARGE SCALE GENOMIC DNA]</scope>
    <source>
        <strain evidence="8 9">CCUG 51514</strain>
    </source>
</reference>
<dbReference type="GO" id="GO:0009289">
    <property type="term" value="C:pilus"/>
    <property type="evidence" value="ECO:0007669"/>
    <property type="project" value="UniProtKB-SubCell"/>
</dbReference>
<dbReference type="Pfam" id="PF22003">
    <property type="entry name" value="MrkDrd"/>
    <property type="match status" value="1"/>
</dbReference>
<dbReference type="AlphaFoldDB" id="A0A5B2V4A0"/>
<comment type="caution">
    <text evidence="8">The sequence shown here is derived from an EMBL/GenBank/DDBJ whole genome shotgun (WGS) entry which is preliminary data.</text>
</comment>
<evidence type="ECO:0000259" key="6">
    <source>
        <dbReference type="Pfam" id="PF00419"/>
    </source>
</evidence>
<feature type="domain" description="Fimbrial-type adhesion" evidence="6">
    <location>
        <begin position="201"/>
        <end position="354"/>
    </location>
</feature>
<evidence type="ECO:0000259" key="7">
    <source>
        <dbReference type="Pfam" id="PF22003"/>
    </source>
</evidence>
<evidence type="ECO:0000256" key="4">
    <source>
        <dbReference type="ARBA" id="ARBA00023263"/>
    </source>
</evidence>
<dbReference type="PANTHER" id="PTHR33420:SF3">
    <property type="entry name" value="FIMBRIAL SUBUNIT ELFA"/>
    <property type="match status" value="1"/>
</dbReference>
<dbReference type="InterPro" id="IPR050263">
    <property type="entry name" value="Bact_Fimbrial_Adh_Pro"/>
</dbReference>
<dbReference type="GO" id="GO:0043709">
    <property type="term" value="P:cell adhesion involved in single-species biofilm formation"/>
    <property type="evidence" value="ECO:0007669"/>
    <property type="project" value="TreeGrafter"/>
</dbReference>
<proteinExistence type="inferred from homology"/>
<dbReference type="Gene3D" id="2.60.40.1090">
    <property type="entry name" value="Fimbrial-type adhesion domain"/>
    <property type="match status" value="1"/>
</dbReference>
<evidence type="ECO:0000256" key="1">
    <source>
        <dbReference type="ARBA" id="ARBA00004561"/>
    </source>
</evidence>
<accession>A0A5B2V4A0</accession>
<dbReference type="InterPro" id="IPR036937">
    <property type="entry name" value="Adhesion_dom_fimbrial_sf"/>
</dbReference>
<name>A0A5B2V4A0_9PSED</name>
<feature type="domain" description="MrkD-like receptor binding" evidence="7">
    <location>
        <begin position="47"/>
        <end position="167"/>
    </location>
</feature>
<dbReference type="SUPFAM" id="SSF49401">
    <property type="entry name" value="Bacterial adhesins"/>
    <property type="match status" value="1"/>
</dbReference>
<feature type="signal peptide" evidence="5">
    <location>
        <begin position="1"/>
        <end position="25"/>
    </location>
</feature>
<feature type="chain" id="PRO_5023021453" evidence="5">
    <location>
        <begin position="26"/>
        <end position="354"/>
    </location>
</feature>
<dbReference type="Proteomes" id="UP000325296">
    <property type="component" value="Unassembled WGS sequence"/>
</dbReference>
<evidence type="ECO:0000313" key="9">
    <source>
        <dbReference type="Proteomes" id="UP000325296"/>
    </source>
</evidence>
<dbReference type="EMBL" id="VUOL01000001">
    <property type="protein sequence ID" value="KAA2233658.1"/>
    <property type="molecule type" value="Genomic_DNA"/>
</dbReference>
<comment type="subcellular location">
    <subcellularLocation>
        <location evidence="1">Fimbrium</location>
    </subcellularLocation>
</comment>
<dbReference type="Gene3D" id="2.60.40.3310">
    <property type="match status" value="1"/>
</dbReference>
<protein>
    <submittedName>
        <fullName evidence="8">Type 1 fimbrial protein</fullName>
    </submittedName>
</protein>
<keyword evidence="4" id="KW-0281">Fimbrium</keyword>
<evidence type="ECO:0000313" key="8">
    <source>
        <dbReference type="EMBL" id="KAA2233658.1"/>
    </source>
</evidence>
<comment type="similarity">
    <text evidence="2">Belongs to the fimbrial protein family.</text>
</comment>
<dbReference type="Pfam" id="PF00419">
    <property type="entry name" value="Fimbrial"/>
    <property type="match status" value="1"/>
</dbReference>
<dbReference type="InterPro" id="IPR054160">
    <property type="entry name" value="MrkD_recept-bd"/>
</dbReference>
<dbReference type="InterPro" id="IPR000259">
    <property type="entry name" value="Adhesion_dom_fimbrial"/>
</dbReference>
<organism evidence="8 9">
    <name type="scientific">Pseudomonas brenneri</name>
    <dbReference type="NCBI Taxonomy" id="129817"/>
    <lineage>
        <taxon>Bacteria</taxon>
        <taxon>Pseudomonadati</taxon>
        <taxon>Pseudomonadota</taxon>
        <taxon>Gammaproteobacteria</taxon>
        <taxon>Pseudomonadales</taxon>
        <taxon>Pseudomonadaceae</taxon>
        <taxon>Pseudomonas</taxon>
    </lineage>
</organism>
<evidence type="ECO:0000256" key="3">
    <source>
        <dbReference type="ARBA" id="ARBA00022729"/>
    </source>
</evidence>
<sequence>MNTNRALHVIAVGIALGGSTMTVHAAGTCYVQNALVTPVMALRAQSITIGRDVPVGAVVYRQKMAINNFVQCYATGGPSYVKYDRSISYSNTPALSLWGTGEMAGKVYQTGVSGLGVLIKGDHGIAPYSNSAIYGVREGSGGLNAANTLELQLIKTAPTVAAGTVQGASLPIAQYVASVGGGMTAATFPIANVSITGALSIVARTCQTPNVNVPMGTHTVAEFNGVGTGTAWTNFTLALNNCPAFNGVYSSSDGSGTANSIKYRLDPTVGVDATQPNVLKLNRGTPEATGVGIQIADNLGTPLALQTLLPSGIVPTAVEGASYSIALKARYLQTAATVRGGPANAAMTFTIDYQ</sequence>
<evidence type="ECO:0000256" key="5">
    <source>
        <dbReference type="SAM" id="SignalP"/>
    </source>
</evidence>
<evidence type="ECO:0000256" key="2">
    <source>
        <dbReference type="ARBA" id="ARBA00006671"/>
    </source>
</evidence>